<dbReference type="AlphaFoldDB" id="A0A1Y0I4B1"/>
<dbReference type="OrthoDB" id="1190024at2"/>
<sequence length="176" mass="20096">MSNIENLKHILNPPLDPLETDTDWDPVENQLGIKLPQDYKDFITSYGTGSVDSFLWIFNPFSKNQNINLFKCLETYREVFEYLDKNTSEIAIFSLFPAARGLLPFAATDNGDVLFWLVDGDPENWSIVINDARQDEYEKFDVSLVAFLTDILSNKLKSDVLPVGFPTENPSFRSIC</sequence>
<gene>
    <name evidence="2" type="ORF">OLMES_0187</name>
</gene>
<reference evidence="2 3" key="1">
    <citation type="submission" date="2017-05" db="EMBL/GenBank/DDBJ databases">
        <title>Genomic insights into alkan degradation activity of Oleiphilus messinensis.</title>
        <authorList>
            <person name="Kozyavkin S.A."/>
            <person name="Slesarev A.I."/>
            <person name="Golyshin P.N."/>
            <person name="Korzhenkov A."/>
            <person name="Golyshina O.N."/>
            <person name="Toshchakov S.V."/>
        </authorList>
    </citation>
    <scope>NUCLEOTIDE SEQUENCE [LARGE SCALE GENOMIC DNA]</scope>
    <source>
        <strain evidence="2 3">ME102</strain>
    </source>
</reference>
<dbReference type="Gene3D" id="3.40.1580.10">
    <property type="entry name" value="SMI1/KNR4-like"/>
    <property type="match status" value="1"/>
</dbReference>
<protein>
    <recommendedName>
        <fullName evidence="1">Knr4/Smi1-like domain-containing protein</fullName>
    </recommendedName>
</protein>
<dbReference type="InterPro" id="IPR037883">
    <property type="entry name" value="Knr4/Smi1-like_sf"/>
</dbReference>
<proteinExistence type="predicted"/>
<dbReference type="EMBL" id="CP021425">
    <property type="protein sequence ID" value="ARU54294.1"/>
    <property type="molecule type" value="Genomic_DNA"/>
</dbReference>
<accession>A0A1Y0I4B1</accession>
<evidence type="ECO:0000259" key="1">
    <source>
        <dbReference type="SMART" id="SM00860"/>
    </source>
</evidence>
<dbReference type="KEGG" id="ome:OLMES_0187"/>
<keyword evidence="3" id="KW-1185">Reference proteome</keyword>
<dbReference type="SMART" id="SM00860">
    <property type="entry name" value="SMI1_KNR4"/>
    <property type="match status" value="1"/>
</dbReference>
<feature type="domain" description="Knr4/Smi1-like" evidence="1">
    <location>
        <begin position="18"/>
        <end position="150"/>
    </location>
</feature>
<organism evidence="2 3">
    <name type="scientific">Oleiphilus messinensis</name>
    <dbReference type="NCBI Taxonomy" id="141451"/>
    <lineage>
        <taxon>Bacteria</taxon>
        <taxon>Pseudomonadati</taxon>
        <taxon>Pseudomonadota</taxon>
        <taxon>Gammaproteobacteria</taxon>
        <taxon>Oceanospirillales</taxon>
        <taxon>Oleiphilaceae</taxon>
        <taxon>Oleiphilus</taxon>
    </lineage>
</organism>
<dbReference type="Pfam" id="PF14568">
    <property type="entry name" value="SUKH_6"/>
    <property type="match status" value="1"/>
</dbReference>
<dbReference type="Proteomes" id="UP000196027">
    <property type="component" value="Chromosome"/>
</dbReference>
<evidence type="ECO:0000313" key="2">
    <source>
        <dbReference type="EMBL" id="ARU54294.1"/>
    </source>
</evidence>
<dbReference type="RefSeq" id="WP_087459511.1">
    <property type="nucleotide sequence ID" value="NZ_CP021425.1"/>
</dbReference>
<dbReference type="InterPro" id="IPR018958">
    <property type="entry name" value="Knr4/Smi1-like_dom"/>
</dbReference>
<name>A0A1Y0I4B1_9GAMM</name>
<evidence type="ECO:0000313" key="3">
    <source>
        <dbReference type="Proteomes" id="UP000196027"/>
    </source>
</evidence>
<dbReference type="SUPFAM" id="SSF160631">
    <property type="entry name" value="SMI1/KNR4-like"/>
    <property type="match status" value="1"/>
</dbReference>